<dbReference type="PANTHER" id="PTHR42860:SF1">
    <property type="entry name" value="VITAMIN B12-BINDING PROTEIN"/>
    <property type="match status" value="1"/>
</dbReference>
<dbReference type="InParanoid" id="A0A2P6MZ72"/>
<comment type="caution">
    <text evidence="2">The sequence shown here is derived from an EMBL/GenBank/DDBJ whole genome shotgun (WGS) entry which is preliminary data.</text>
</comment>
<protein>
    <recommendedName>
        <fullName evidence="4">Fe/B12 periplasmic-binding domain-containing protein</fullName>
    </recommendedName>
</protein>
<dbReference type="OrthoDB" id="274765at2759"/>
<dbReference type="AlphaFoldDB" id="A0A2P6MZ72"/>
<dbReference type="Proteomes" id="UP000241769">
    <property type="component" value="Unassembled WGS sequence"/>
</dbReference>
<dbReference type="Gene3D" id="3.40.50.1980">
    <property type="entry name" value="Nitrogenase molybdenum iron protein domain"/>
    <property type="match status" value="2"/>
</dbReference>
<dbReference type="PANTHER" id="PTHR42860">
    <property type="entry name" value="VITAMIN B12-BINDING PROTEIN"/>
    <property type="match status" value="1"/>
</dbReference>
<gene>
    <name evidence="2" type="ORF">PROFUN_14696</name>
</gene>
<organism evidence="2 3">
    <name type="scientific">Planoprotostelium fungivorum</name>
    <dbReference type="NCBI Taxonomy" id="1890364"/>
    <lineage>
        <taxon>Eukaryota</taxon>
        <taxon>Amoebozoa</taxon>
        <taxon>Evosea</taxon>
        <taxon>Variosea</taxon>
        <taxon>Cavosteliida</taxon>
        <taxon>Cavosteliaceae</taxon>
        <taxon>Planoprotostelium</taxon>
    </lineage>
</organism>
<dbReference type="STRING" id="1890364.A0A2P6MZ72"/>
<proteinExistence type="predicted"/>
<reference evidence="2 3" key="1">
    <citation type="journal article" date="2018" name="Genome Biol. Evol.">
        <title>Multiple Roots of Fruiting Body Formation in Amoebozoa.</title>
        <authorList>
            <person name="Hillmann F."/>
            <person name="Forbes G."/>
            <person name="Novohradska S."/>
            <person name="Ferling I."/>
            <person name="Riege K."/>
            <person name="Groth M."/>
            <person name="Westermann M."/>
            <person name="Marz M."/>
            <person name="Spaller T."/>
            <person name="Winckler T."/>
            <person name="Schaap P."/>
            <person name="Glockner G."/>
        </authorList>
    </citation>
    <scope>NUCLEOTIDE SEQUENCE [LARGE SCALE GENOMIC DNA]</scope>
    <source>
        <strain evidence="2 3">Jena</strain>
    </source>
</reference>
<evidence type="ECO:0000313" key="2">
    <source>
        <dbReference type="EMBL" id="PRP77007.1"/>
    </source>
</evidence>
<feature type="region of interest" description="Disordered" evidence="1">
    <location>
        <begin position="1"/>
        <end position="20"/>
    </location>
</feature>
<dbReference type="EMBL" id="MDYQ01000287">
    <property type="protein sequence ID" value="PRP77007.1"/>
    <property type="molecule type" value="Genomic_DNA"/>
</dbReference>
<dbReference type="InterPro" id="IPR051030">
    <property type="entry name" value="Vitamin_B12-ABC_binding"/>
</dbReference>
<evidence type="ECO:0000256" key="1">
    <source>
        <dbReference type="SAM" id="MobiDB-lite"/>
    </source>
</evidence>
<name>A0A2P6MZ72_9EUKA</name>
<sequence>MCAKSMIQADTKRNTTHKATHKPSLASASVRIGYYLFAYKCFAKNLQTDHRKQAFSVWELRVISLLPSAAEIIAIVGAADSMVARSHEDDYPTSIVHLPAVTSSRVKFTSCADIDKQVTSVLGKGEALYALDGETVKRLNPTHIVTQDICQVCSIDLGKVGNVRALEDVISDIREVADALGLKENDRMENAKKLAASVRPAVLPKVLFLEWTDPPFDGPHTPELVDWANGKCNKVPGDMSKRLTPEEVIEQGPYDLIIVCPCGLNLQDSIREVKVIEEKEEWWRKVSREAKKVAILDGNQYFNRPGPRLVDAFEWMVGFINDQPQIIPSDFIWQIYHPSDNTL</sequence>
<evidence type="ECO:0008006" key="4">
    <source>
        <dbReference type="Google" id="ProtNLM"/>
    </source>
</evidence>
<keyword evidence="3" id="KW-1185">Reference proteome</keyword>
<accession>A0A2P6MZ72</accession>
<dbReference type="SUPFAM" id="SSF53807">
    <property type="entry name" value="Helical backbone' metal receptor"/>
    <property type="match status" value="1"/>
</dbReference>
<evidence type="ECO:0000313" key="3">
    <source>
        <dbReference type="Proteomes" id="UP000241769"/>
    </source>
</evidence>